<evidence type="ECO:0000313" key="3">
    <source>
        <dbReference type="Proteomes" id="UP000198984"/>
    </source>
</evidence>
<name>A0A1H7GLV2_9BACT</name>
<dbReference type="Proteomes" id="UP000198984">
    <property type="component" value="Unassembled WGS sequence"/>
</dbReference>
<gene>
    <name evidence="2" type="ORF">SAMN04488505_101108</name>
</gene>
<evidence type="ECO:0000313" key="2">
    <source>
        <dbReference type="EMBL" id="SEK39133.1"/>
    </source>
</evidence>
<keyword evidence="3" id="KW-1185">Reference proteome</keyword>
<dbReference type="EMBL" id="FOBB01000001">
    <property type="protein sequence ID" value="SEK39133.1"/>
    <property type="molecule type" value="Genomic_DNA"/>
</dbReference>
<dbReference type="NCBIfam" id="TIGR04183">
    <property type="entry name" value="Por_Secre_tail"/>
    <property type="match status" value="1"/>
</dbReference>
<dbReference type="PANTHER" id="PTHR43737">
    <property type="entry name" value="BLL7424 PROTEIN"/>
    <property type="match status" value="1"/>
</dbReference>
<proteinExistence type="predicted"/>
<dbReference type="PANTHER" id="PTHR43737:SF1">
    <property type="entry name" value="DUF1501 DOMAIN-CONTAINING PROTEIN"/>
    <property type="match status" value="1"/>
</dbReference>
<reference evidence="2 3" key="1">
    <citation type="submission" date="2016-10" db="EMBL/GenBank/DDBJ databases">
        <authorList>
            <person name="de Groot N.N."/>
        </authorList>
    </citation>
    <scope>NUCLEOTIDE SEQUENCE [LARGE SCALE GENOMIC DNA]</scope>
    <source>
        <strain evidence="2 3">DSM 21039</strain>
    </source>
</reference>
<dbReference type="Pfam" id="PF18962">
    <property type="entry name" value="Por_Secre_tail"/>
    <property type="match status" value="1"/>
</dbReference>
<protein>
    <submittedName>
        <fullName evidence="2">Por secretion system C-terminal sorting domain-containing protein</fullName>
    </submittedName>
</protein>
<sequence>MRRREFLKHTASAAVLPSIIDGFSVKAFSTSPMLAALQGAATDNDHVLVMIQLTGGNDGLNMVIPLDIYDKYQAARSNIAIQQGKVLPLANNIKTGIHPAMTGIQQLYDDGKVCILQSVGYPSPDYSHFRATDIWLSGSGSKEILNTGWGGRYLGFEYPNFPEGFPNADAPDPLAIQIGSLVSPVFQGSAASMGIAITSATDFYDLLENPPIDPVPNTHWGDELTYIRLIAKQSDKYTDSIKLAAGKVTQQSPYPANNDLAAQLKIVARLVAGGLKTRMYMVSTGGFDTHASQTEAGDTSKGYHAELLGKVSAAIKAFMDDLTKLKVSKRVVGMTFSEFGRRTKSNGSMGTDHGAAAPMIVFGDYVLQGVLGNSPNIPDAASVGDNIPMQYDFRSVYASILEQWFCVKESDLKTILLEDYQRLPIVSGIACGLITSTDDVNQNAGINYITNYPNPFADKTYLKYKTKGGHTMIQIFDTTGRLIQVPVNKIHTPGDYTITFDGEDLPNGVYYARFQNGTIQQVRTMLKVR</sequence>
<dbReference type="Pfam" id="PF07394">
    <property type="entry name" value="DUF1501"/>
    <property type="match status" value="1"/>
</dbReference>
<dbReference type="InterPro" id="IPR026444">
    <property type="entry name" value="Secre_tail"/>
</dbReference>
<dbReference type="InterPro" id="IPR010869">
    <property type="entry name" value="DUF1501"/>
</dbReference>
<dbReference type="STRING" id="573321.SAMN04488505_101108"/>
<evidence type="ECO:0000259" key="1">
    <source>
        <dbReference type="Pfam" id="PF18962"/>
    </source>
</evidence>
<organism evidence="2 3">
    <name type="scientific">Chitinophaga rupis</name>
    <dbReference type="NCBI Taxonomy" id="573321"/>
    <lineage>
        <taxon>Bacteria</taxon>
        <taxon>Pseudomonadati</taxon>
        <taxon>Bacteroidota</taxon>
        <taxon>Chitinophagia</taxon>
        <taxon>Chitinophagales</taxon>
        <taxon>Chitinophagaceae</taxon>
        <taxon>Chitinophaga</taxon>
    </lineage>
</organism>
<dbReference type="AlphaFoldDB" id="A0A1H7GLV2"/>
<dbReference type="OrthoDB" id="9779968at2"/>
<dbReference type="RefSeq" id="WP_089906213.1">
    <property type="nucleotide sequence ID" value="NZ_FOBB01000001.1"/>
</dbReference>
<accession>A0A1H7GLV2</accession>
<feature type="domain" description="Secretion system C-terminal sorting" evidence="1">
    <location>
        <begin position="452"/>
        <end position="523"/>
    </location>
</feature>